<organism evidence="2 3">
    <name type="scientific">Morus notabilis</name>
    <dbReference type="NCBI Taxonomy" id="981085"/>
    <lineage>
        <taxon>Eukaryota</taxon>
        <taxon>Viridiplantae</taxon>
        <taxon>Streptophyta</taxon>
        <taxon>Embryophyta</taxon>
        <taxon>Tracheophyta</taxon>
        <taxon>Spermatophyta</taxon>
        <taxon>Magnoliopsida</taxon>
        <taxon>eudicotyledons</taxon>
        <taxon>Gunneridae</taxon>
        <taxon>Pentapetalae</taxon>
        <taxon>rosids</taxon>
        <taxon>fabids</taxon>
        <taxon>Rosales</taxon>
        <taxon>Moraceae</taxon>
        <taxon>Moreae</taxon>
        <taxon>Morus</taxon>
    </lineage>
</organism>
<dbReference type="AlphaFoldDB" id="W9S9U9"/>
<feature type="compositionally biased region" description="Basic and acidic residues" evidence="1">
    <location>
        <begin position="78"/>
        <end position="89"/>
    </location>
</feature>
<feature type="compositionally biased region" description="Basic and acidic residues" evidence="1">
    <location>
        <begin position="103"/>
        <end position="133"/>
    </location>
</feature>
<name>W9S9U9_9ROSA</name>
<dbReference type="EMBL" id="KE345201">
    <property type="protein sequence ID" value="EXB95375.1"/>
    <property type="molecule type" value="Genomic_DNA"/>
</dbReference>
<sequence length="205" mass="22535">MASSSQGSPDEALILVNDWKIILPDLGIELPPNSHGVMQSEDRWSDCGVVLHMKPRWRGARCSCLLEPGPKTGSSHVVGRDEESSHNADDAGNNGDCRQNANDAEKVGGSHRADDTGKDGDIHDADDAGKDDECHDADDVGRILMMHGRGRMLWIAAQSSFRFGSYLAVKQHKHFFVDCQANQYDVVCIWQINVVFGVLETEMLC</sequence>
<feature type="region of interest" description="Disordered" evidence="1">
    <location>
        <begin position="71"/>
        <end position="133"/>
    </location>
</feature>
<proteinExistence type="predicted"/>
<protein>
    <submittedName>
        <fullName evidence="2">Uncharacterized protein</fullName>
    </submittedName>
</protein>
<gene>
    <name evidence="2" type="ORF">L484_014348</name>
</gene>
<reference evidence="3" key="1">
    <citation type="submission" date="2013-01" db="EMBL/GenBank/DDBJ databases">
        <title>Draft Genome Sequence of a Mulberry Tree, Morus notabilis C.K. Schneid.</title>
        <authorList>
            <person name="He N."/>
            <person name="Zhao S."/>
        </authorList>
    </citation>
    <scope>NUCLEOTIDE SEQUENCE</scope>
</reference>
<dbReference type="Proteomes" id="UP000030645">
    <property type="component" value="Unassembled WGS sequence"/>
</dbReference>
<accession>W9S9U9</accession>
<evidence type="ECO:0000256" key="1">
    <source>
        <dbReference type="SAM" id="MobiDB-lite"/>
    </source>
</evidence>
<evidence type="ECO:0000313" key="3">
    <source>
        <dbReference type="Proteomes" id="UP000030645"/>
    </source>
</evidence>
<evidence type="ECO:0000313" key="2">
    <source>
        <dbReference type="EMBL" id="EXB95375.1"/>
    </source>
</evidence>
<keyword evidence="3" id="KW-1185">Reference proteome</keyword>